<proteinExistence type="predicted"/>
<comment type="caution">
    <text evidence="1">The sequence shown here is derived from an EMBL/GenBank/DDBJ whole genome shotgun (WGS) entry which is preliminary data.</text>
</comment>
<evidence type="ECO:0000313" key="1">
    <source>
        <dbReference type="EMBL" id="MCC8362585.1"/>
    </source>
</evidence>
<protein>
    <submittedName>
        <fullName evidence="1">Uncharacterized protein</fullName>
    </submittedName>
</protein>
<reference evidence="1" key="1">
    <citation type="submission" date="2021-10" db="EMBL/GenBank/DDBJ databases">
        <authorList>
            <person name="Lyu M."/>
            <person name="Wang X."/>
            <person name="Meng X."/>
            <person name="Xu K."/>
        </authorList>
    </citation>
    <scope>NUCLEOTIDE SEQUENCE</scope>
    <source>
        <strain evidence="1">A6</strain>
    </source>
</reference>
<dbReference type="RefSeq" id="WP_230526171.1">
    <property type="nucleotide sequence ID" value="NZ_JAJGAK010000001.1"/>
</dbReference>
<sequence>MSDARATWDDYQREMLHALGHVVYVAVGDEPPPDTPLTQALARVAKTDLAGLPRLPDLDSLRKPAAKRALWPALRALRKQASRP</sequence>
<dbReference type="EMBL" id="JAJGAK010000001">
    <property type="protein sequence ID" value="MCC8362585.1"/>
    <property type="molecule type" value="Genomic_DNA"/>
</dbReference>
<name>A0ABS8JG52_9GAMM</name>
<dbReference type="Proteomes" id="UP001165293">
    <property type="component" value="Unassembled WGS sequence"/>
</dbReference>
<accession>A0ABS8JG52</accession>
<gene>
    <name evidence="1" type="ORF">LK996_05795</name>
</gene>
<organism evidence="1 2">
    <name type="scientific">Noviluteimonas lactosilytica</name>
    <dbReference type="NCBI Taxonomy" id="2888523"/>
    <lineage>
        <taxon>Bacteria</taxon>
        <taxon>Pseudomonadati</taxon>
        <taxon>Pseudomonadota</taxon>
        <taxon>Gammaproteobacteria</taxon>
        <taxon>Lysobacterales</taxon>
        <taxon>Lysobacteraceae</taxon>
        <taxon>Noviluteimonas</taxon>
    </lineage>
</organism>
<evidence type="ECO:0000313" key="2">
    <source>
        <dbReference type="Proteomes" id="UP001165293"/>
    </source>
</evidence>
<keyword evidence="2" id="KW-1185">Reference proteome</keyword>